<dbReference type="EMBL" id="JACIVD010000048">
    <property type="protein sequence ID" value="MBB1122793.1"/>
    <property type="molecule type" value="Genomic_DNA"/>
</dbReference>
<feature type="domain" description="BppU N-terminal" evidence="1">
    <location>
        <begin position="32"/>
        <end position="162"/>
    </location>
</feature>
<sequence>MADNAHLTKYEPDKQGQYYILDTTIDPTQTAMVDAMNGRQGDTMRRVPIAFVDDDQPHDLTNSTVELRAQDAAGVVKISDMVLNWVSRTGGLIVFGIPAQFYKNAGEYQHAYFVINDKDDTGNTTSTSTVNVDFSVDENGIEVSDVDTGIYISSVDRLLNQAKSRIEAVKLAGSNAEALVQGYEKLIQSNAFPTADGNNNFTGTNSFTTVNIDTLNNKQLSDVSDAVVTAQTTANSASLQAVSNSTQISNNTDSIVANSTAISSADNRLTSAETSIATVSSAVKNTDNKLASLASSVDNMDTSGSGNTDVASSLANVNNSLISLSTKVDTLSTAVSNIPDVTTSINAISATASQALATANTAQQNNNNLSTVLSDVQDNVTNISNTSYATSVNIDNLFSAVTALINTVNQNIDNKKIDGNDVQHISKQS</sequence>
<name>A0A839GXF5_9LACO</name>
<comment type="caution">
    <text evidence="2">The sequence shown here is derived from an EMBL/GenBank/DDBJ whole genome shotgun (WGS) entry which is preliminary data.</text>
</comment>
<evidence type="ECO:0000313" key="2">
    <source>
        <dbReference type="EMBL" id="MBB1122793.1"/>
    </source>
</evidence>
<dbReference type="InterPro" id="IPR018913">
    <property type="entry name" value="BppU_N"/>
</dbReference>
<organism evidence="2 3">
    <name type="scientific">Limosilactobacillus albertensis</name>
    <dbReference type="NCBI Taxonomy" id="2759752"/>
    <lineage>
        <taxon>Bacteria</taxon>
        <taxon>Bacillati</taxon>
        <taxon>Bacillota</taxon>
        <taxon>Bacilli</taxon>
        <taxon>Lactobacillales</taxon>
        <taxon>Lactobacillaceae</taxon>
        <taxon>Limosilactobacillus</taxon>
    </lineage>
</organism>
<evidence type="ECO:0000313" key="3">
    <source>
        <dbReference type="Proteomes" id="UP000547628"/>
    </source>
</evidence>
<evidence type="ECO:0000259" key="1">
    <source>
        <dbReference type="Pfam" id="PF10651"/>
    </source>
</evidence>
<dbReference type="Proteomes" id="UP000547628">
    <property type="component" value="Unassembled WGS sequence"/>
</dbReference>
<dbReference type="Pfam" id="PF10651">
    <property type="entry name" value="BppU_N"/>
    <property type="match status" value="1"/>
</dbReference>
<accession>A0A839GXF5</accession>
<protein>
    <recommendedName>
        <fullName evidence="1">BppU N-terminal domain-containing protein</fullName>
    </recommendedName>
</protein>
<gene>
    <name evidence="2" type="ORF">H5S41_02260</name>
</gene>
<proteinExistence type="predicted"/>
<dbReference type="AlphaFoldDB" id="A0A839GXF5"/>
<dbReference type="RefSeq" id="WP_182602095.1">
    <property type="nucleotide sequence ID" value="NZ_JACIVD010000048.1"/>
</dbReference>
<reference evidence="2 3" key="1">
    <citation type="submission" date="2020-07" db="EMBL/GenBank/DDBJ databases">
        <title>Description of Limosilactobacillus balticus sp. nov., Limosilactobacillus agrestis sp. nov., Limosilactobacillus albertensis sp. nov., Limosilactobacillus rudii sp. nov., Limosilactobacillus fastidiosus sp. nov., five novel Limosilactobacillus species isolated from the vertebrate gastrointestinal tract, and proposal of 6 subspecies of Limosilactobacillus reuteri adapted to the gastrointestinal tract of specific vertebrate hosts.</title>
        <authorList>
            <person name="Li F."/>
            <person name="Cheng C."/>
            <person name="Zheng J."/>
            <person name="Quevedo R.M."/>
            <person name="Li J."/>
            <person name="Roos S."/>
            <person name="Gaenzle M.G."/>
            <person name="Walter J."/>
        </authorList>
    </citation>
    <scope>NUCLEOTIDE SEQUENCE [LARGE SCALE GENOMIC DNA]</scope>
    <source>
        <strain evidence="2 3">Lr3000</strain>
    </source>
</reference>